<dbReference type="GO" id="GO:0005737">
    <property type="term" value="C:cytoplasm"/>
    <property type="evidence" value="ECO:0007669"/>
    <property type="project" value="UniProtKB-SubCell"/>
</dbReference>
<evidence type="ECO:0000313" key="9">
    <source>
        <dbReference type="Proteomes" id="UP000256900"/>
    </source>
</evidence>
<feature type="binding site" evidence="7">
    <location>
        <position position="283"/>
    </location>
    <ligand>
        <name>substrate</name>
    </ligand>
</feature>
<comment type="cofactor">
    <cofactor evidence="7">
        <name>Zn(2+)</name>
        <dbReference type="ChEBI" id="CHEBI:29105"/>
    </cofactor>
    <cofactor evidence="7">
        <name>Mg(2+)</name>
        <dbReference type="ChEBI" id="CHEBI:18420"/>
    </cofactor>
    <cofactor evidence="7">
        <name>Co(2+)</name>
        <dbReference type="ChEBI" id="CHEBI:48828"/>
    </cofactor>
    <text evidence="7">Binds 1 divalent metal cation per subunit. Can use ions such as Zn(2+), Mg(2+) or Co(2+).</text>
</comment>
<dbReference type="AlphaFoldDB" id="A0A3D9YNV5"/>
<feature type="binding site" evidence="7">
    <location>
        <position position="275"/>
    </location>
    <ligand>
        <name>a divalent metal cation</name>
        <dbReference type="ChEBI" id="CHEBI:60240"/>
        <note>ligand shared between dimeric partners</note>
    </ligand>
</feature>
<accession>A0A3D9YNV5</accession>
<feature type="binding site" evidence="7">
    <location>
        <position position="220"/>
    </location>
    <ligand>
        <name>a divalent metal cation</name>
        <dbReference type="ChEBI" id="CHEBI:60240"/>
        <note>ligand shared between dimeric partners</note>
    </ligand>
</feature>
<dbReference type="NCBIfam" id="NF003699">
    <property type="entry name" value="PRK05312.1"/>
    <property type="match status" value="1"/>
</dbReference>
<keyword evidence="6 7" id="KW-0664">Pyridoxine biosynthesis</keyword>
<keyword evidence="2 7" id="KW-0479">Metal-binding</keyword>
<dbReference type="GO" id="GO:0042823">
    <property type="term" value="P:pyridoxal phosphate biosynthetic process"/>
    <property type="evidence" value="ECO:0007669"/>
    <property type="project" value="UniProtKB-UniRule"/>
</dbReference>
<dbReference type="RefSeq" id="WP_115837548.1">
    <property type="nucleotide sequence ID" value="NZ_CP025086.1"/>
</dbReference>
<evidence type="ECO:0000256" key="3">
    <source>
        <dbReference type="ARBA" id="ARBA00022857"/>
    </source>
</evidence>
<keyword evidence="1 7" id="KW-0963">Cytoplasm</keyword>
<dbReference type="GO" id="GO:0008615">
    <property type="term" value="P:pyridoxine biosynthetic process"/>
    <property type="evidence" value="ECO:0007669"/>
    <property type="project" value="UniProtKB-UniRule"/>
</dbReference>
<comment type="function">
    <text evidence="7">Catalyzes the NAD(P)-dependent oxidation of 4-(phosphooxy)-L-threonine (HTP) into 2-amino-3-oxo-4-(phosphooxy)butyric acid which spontaneously decarboxylates to form 3-amino-2-oxopropyl phosphate (AHAP).</text>
</comment>
<feature type="binding site" evidence="7">
    <location>
        <position position="140"/>
    </location>
    <ligand>
        <name>substrate</name>
    </ligand>
</feature>
<dbReference type="PANTHER" id="PTHR30004:SF6">
    <property type="entry name" value="D-THREONATE 4-PHOSPHATE DEHYDROGENASE"/>
    <property type="match status" value="1"/>
</dbReference>
<keyword evidence="9" id="KW-1185">Reference proteome</keyword>
<keyword evidence="3 7" id="KW-0521">NADP</keyword>
<dbReference type="Pfam" id="PF04166">
    <property type="entry name" value="PdxA"/>
    <property type="match status" value="1"/>
</dbReference>
<dbReference type="NCBIfam" id="TIGR00557">
    <property type="entry name" value="pdxA"/>
    <property type="match status" value="1"/>
</dbReference>
<dbReference type="Gene3D" id="3.40.718.10">
    <property type="entry name" value="Isopropylmalate Dehydrogenase"/>
    <property type="match status" value="1"/>
</dbReference>
<organism evidence="8 9">
    <name type="scientific">Methylovirgula ligni</name>
    <dbReference type="NCBI Taxonomy" id="569860"/>
    <lineage>
        <taxon>Bacteria</taxon>
        <taxon>Pseudomonadati</taxon>
        <taxon>Pseudomonadota</taxon>
        <taxon>Alphaproteobacteria</taxon>
        <taxon>Hyphomicrobiales</taxon>
        <taxon>Beijerinckiaceae</taxon>
        <taxon>Methylovirgula</taxon>
    </lineage>
</organism>
<comment type="miscellaneous">
    <text evidence="7">The active site is located at the dimer interface.</text>
</comment>
<dbReference type="Proteomes" id="UP000256900">
    <property type="component" value="Unassembled WGS sequence"/>
</dbReference>
<dbReference type="HAMAP" id="MF_00536">
    <property type="entry name" value="PdxA"/>
    <property type="match status" value="1"/>
</dbReference>
<dbReference type="GO" id="GO:0008270">
    <property type="term" value="F:zinc ion binding"/>
    <property type="evidence" value="ECO:0007669"/>
    <property type="project" value="UniProtKB-UniRule"/>
</dbReference>
<evidence type="ECO:0000256" key="2">
    <source>
        <dbReference type="ARBA" id="ARBA00022723"/>
    </source>
</evidence>
<dbReference type="OrthoDB" id="9801783at2"/>
<feature type="binding site" evidence="7">
    <location>
        <position position="301"/>
    </location>
    <ligand>
        <name>substrate</name>
    </ligand>
</feature>
<feature type="binding site" evidence="7">
    <location>
        <position position="292"/>
    </location>
    <ligand>
        <name>substrate</name>
    </ligand>
</feature>
<gene>
    <name evidence="7" type="primary">pdxA</name>
    <name evidence="8" type="ORF">DES32_3042</name>
</gene>
<feature type="binding site" evidence="7">
    <location>
        <position position="141"/>
    </location>
    <ligand>
        <name>substrate</name>
    </ligand>
</feature>
<dbReference type="GO" id="GO:0000287">
    <property type="term" value="F:magnesium ion binding"/>
    <property type="evidence" value="ECO:0007669"/>
    <property type="project" value="UniProtKB-UniRule"/>
</dbReference>
<reference evidence="8 9" key="1">
    <citation type="submission" date="2018-08" db="EMBL/GenBank/DDBJ databases">
        <title>Genomic Encyclopedia of Type Strains, Phase IV (KMG-IV): sequencing the most valuable type-strain genomes for metagenomic binning, comparative biology and taxonomic classification.</title>
        <authorList>
            <person name="Goeker M."/>
        </authorList>
    </citation>
    <scope>NUCLEOTIDE SEQUENCE [LARGE SCALE GENOMIC DNA]</scope>
    <source>
        <strain evidence="8 9">BW863</strain>
    </source>
</reference>
<dbReference type="SUPFAM" id="SSF53659">
    <property type="entry name" value="Isocitrate/Isopropylmalate dehydrogenase-like"/>
    <property type="match status" value="1"/>
</dbReference>
<keyword evidence="4 7" id="KW-0560">Oxidoreductase</keyword>
<evidence type="ECO:0000256" key="6">
    <source>
        <dbReference type="ARBA" id="ARBA00023096"/>
    </source>
</evidence>
<name>A0A3D9YNV5_9HYPH</name>
<keyword evidence="7" id="KW-0170">Cobalt</keyword>
<dbReference type="UniPathway" id="UPA00244">
    <property type="reaction ID" value="UER00312"/>
</dbReference>
<dbReference type="PANTHER" id="PTHR30004">
    <property type="entry name" value="4-HYDROXYTHREONINE-4-PHOSPHATE DEHYDROGENASE"/>
    <property type="match status" value="1"/>
</dbReference>
<comment type="pathway">
    <text evidence="7">Cofactor biosynthesis; pyridoxine 5'-phosphate biosynthesis; pyridoxine 5'-phosphate from D-erythrose 4-phosphate: step 4/5.</text>
</comment>
<comment type="similarity">
    <text evidence="7">Belongs to the PdxA family.</text>
</comment>
<dbReference type="EMBL" id="QUMO01000005">
    <property type="protein sequence ID" value="REF84195.1"/>
    <property type="molecule type" value="Genomic_DNA"/>
</dbReference>
<keyword evidence="7" id="KW-0862">Zinc</keyword>
<evidence type="ECO:0000313" key="8">
    <source>
        <dbReference type="EMBL" id="REF84195.1"/>
    </source>
</evidence>
<dbReference type="GO" id="GO:0050897">
    <property type="term" value="F:cobalt ion binding"/>
    <property type="evidence" value="ECO:0007669"/>
    <property type="project" value="UniProtKB-UniRule"/>
</dbReference>
<dbReference type="InterPro" id="IPR005255">
    <property type="entry name" value="PdxA_fam"/>
</dbReference>
<comment type="catalytic activity">
    <reaction evidence="7">
        <text>4-(phosphooxy)-L-threonine + NAD(+) = 3-amino-2-oxopropyl phosphate + CO2 + NADH</text>
        <dbReference type="Rhea" id="RHEA:32275"/>
        <dbReference type="ChEBI" id="CHEBI:16526"/>
        <dbReference type="ChEBI" id="CHEBI:57279"/>
        <dbReference type="ChEBI" id="CHEBI:57540"/>
        <dbReference type="ChEBI" id="CHEBI:57945"/>
        <dbReference type="ChEBI" id="CHEBI:58452"/>
        <dbReference type="EC" id="1.1.1.262"/>
    </reaction>
</comment>
<dbReference type="GO" id="GO:0051287">
    <property type="term" value="F:NAD binding"/>
    <property type="evidence" value="ECO:0007669"/>
    <property type="project" value="InterPro"/>
</dbReference>
<evidence type="ECO:0000256" key="5">
    <source>
        <dbReference type="ARBA" id="ARBA00023027"/>
    </source>
</evidence>
<evidence type="ECO:0000256" key="4">
    <source>
        <dbReference type="ARBA" id="ARBA00023002"/>
    </source>
</evidence>
<dbReference type="InterPro" id="IPR037510">
    <property type="entry name" value="PdxA"/>
</dbReference>
<keyword evidence="7" id="KW-0460">Magnesium</keyword>
<comment type="caution">
    <text evidence="8">The sequence shown here is derived from an EMBL/GenBank/DDBJ whole genome shotgun (WGS) entry which is preliminary data.</text>
</comment>
<sequence length="338" mass="35204">MSAPRGLVALTRGDPSGIGPELALKAWAALHADATAPAFFIIAEADHLADVARRFGLNVPVEVADPAEALALFPRALPVIGLRGKVAGALGAPDTADAAATVASIEMAVELVHSGAADALVTNPIAKEVLQRAGFAHPGHTEFLGELAARFYGQKARPVMLLWSPTLAVVPATIHVPLAQVPRLITRELLIATGEIVNADFKRRFGLAAPRIVFSGLNPHAGEAGHMGREEIEIIAPAVAALREAGIDARGPYPADTLFHASAREKYDVAICMYHDQALIPIKTLAFDSAVNVTLGLPFVRTSPDHGTAFDIAAAGTADPASLIAALRLSAKLAKAQA</sequence>
<dbReference type="GO" id="GO:0050570">
    <property type="term" value="F:4-hydroxythreonine-4-phosphate dehydrogenase activity"/>
    <property type="evidence" value="ECO:0007669"/>
    <property type="project" value="UniProtKB-UniRule"/>
</dbReference>
<evidence type="ECO:0000256" key="7">
    <source>
        <dbReference type="HAMAP-Rule" id="MF_00536"/>
    </source>
</evidence>
<evidence type="ECO:0000256" key="1">
    <source>
        <dbReference type="ARBA" id="ARBA00022490"/>
    </source>
</evidence>
<comment type="subunit">
    <text evidence="7">Homodimer.</text>
</comment>
<keyword evidence="5 7" id="KW-0520">NAD</keyword>
<proteinExistence type="inferred from homology"/>
<protein>
    <recommendedName>
        <fullName evidence="7">4-hydroxythreonine-4-phosphate dehydrogenase</fullName>
        <ecNumber evidence="7">1.1.1.262</ecNumber>
    </recommendedName>
    <alternativeName>
        <fullName evidence="7">4-(phosphohydroxy)-L-threonine dehydrogenase</fullName>
    </alternativeName>
</protein>
<dbReference type="EC" id="1.1.1.262" evidence="7"/>
<comment type="subcellular location">
    <subcellularLocation>
        <location evidence="7">Cytoplasm</location>
    </subcellularLocation>
</comment>
<feature type="binding site" evidence="7">
    <location>
        <position position="175"/>
    </location>
    <ligand>
        <name>a divalent metal cation</name>
        <dbReference type="ChEBI" id="CHEBI:60240"/>
        <note>ligand shared between dimeric partners</note>
    </ligand>
</feature>